<dbReference type="OrthoDB" id="9762169at2"/>
<feature type="region of interest" description="Disordered" evidence="6">
    <location>
        <begin position="524"/>
        <end position="545"/>
    </location>
</feature>
<sequence>MQTPAPFPHVEPVTSPVPTGDGRTGAAPSGGPAPGTTLGEHRLLHVIGEGGMGIVYLALDAGQRAVALKVLKPHVAGDPHARERLDREVSTLERVRSPRVAEVLGGDVCGQWPYLVTRYVPGRPLDTVVAADGPLTGRALHELGHGLSEALAAIHGAGVVHRDLKPGNVLVLDGKPVVIDFGIAHVADDVRLTTTGLVMGTPGYLSPEVVGGGAVSPATDWWGWAATVAFAATGRPPFGRGPMEVVLDRVRRGEADLAGLPPELSRLLSAALAVNPSHRPEPEALLQALDRACRAAGDSSPVTSAVPVLDRDVVDVRDTVTPPGGTPAFPPAVDGDATRVVAVDRRSPFESRTGLEVDGSHGWASRRGDFRPRQEGPRTVDPRDAALLREAATPRPEPESAAERTSVLPPIRHVPPAEQRPPVHQAPPHQPPSAQRFAPPPEQHTSVLPPVRPHPQRPAAPHGPAPRPGGPAPAAFAPQERQPWPPQPQQPAGWGPPASWPPAAAPAPAGQAFDRQAPAGQRFDRQSYDGQAPGGAAPAPAGQQAARPARTGTLLAMLIALAGVCAVAPTAGCVLALIGATLARTVDRSHGTLARRREAAGPRPSDALAVAVAAPWNALRSAVSTLFWSIIPALVGVSTLFIAGLVPGLPTGGPDAPFALGLGALAAALTAWWGPGSRSLQRGTRAIVRTVTGGEQETKVVVAVLGLVAVSAVFMALNGAEPDWRPLGGSPFTALLY</sequence>
<feature type="binding site" evidence="5">
    <location>
        <position position="69"/>
    </location>
    <ligand>
        <name>ATP</name>
        <dbReference type="ChEBI" id="CHEBI:30616"/>
    </ligand>
</feature>
<keyword evidence="10" id="KW-1185">Reference proteome</keyword>
<proteinExistence type="predicted"/>
<dbReference type="Gene3D" id="1.10.510.10">
    <property type="entry name" value="Transferase(Phosphotransferase) domain 1"/>
    <property type="match status" value="1"/>
</dbReference>
<evidence type="ECO:0000256" key="1">
    <source>
        <dbReference type="ARBA" id="ARBA00022679"/>
    </source>
</evidence>
<keyword evidence="2 5" id="KW-0547">Nucleotide-binding</keyword>
<evidence type="ECO:0000256" key="7">
    <source>
        <dbReference type="SAM" id="Phobius"/>
    </source>
</evidence>
<dbReference type="SMART" id="SM00220">
    <property type="entry name" value="S_TKc"/>
    <property type="match status" value="1"/>
</dbReference>
<feature type="compositionally biased region" description="Pro residues" evidence="6">
    <location>
        <begin position="450"/>
        <end position="471"/>
    </location>
</feature>
<keyword evidence="9" id="KW-0723">Serine/threonine-protein kinase</keyword>
<feature type="transmembrane region" description="Helical" evidence="7">
    <location>
        <begin position="626"/>
        <end position="646"/>
    </location>
</feature>
<dbReference type="CDD" id="cd14014">
    <property type="entry name" value="STKc_PknB_like"/>
    <property type="match status" value="1"/>
</dbReference>
<dbReference type="SUPFAM" id="SSF56112">
    <property type="entry name" value="Protein kinase-like (PK-like)"/>
    <property type="match status" value="1"/>
</dbReference>
<keyword evidence="7" id="KW-0812">Transmembrane</keyword>
<feature type="compositionally biased region" description="Low complexity" evidence="6">
    <location>
        <begin position="530"/>
        <end position="545"/>
    </location>
</feature>
<dbReference type="PANTHER" id="PTHR43289:SF34">
    <property type="entry name" value="SERINE_THREONINE-PROTEIN KINASE YBDM-RELATED"/>
    <property type="match status" value="1"/>
</dbReference>
<evidence type="ECO:0000256" key="3">
    <source>
        <dbReference type="ARBA" id="ARBA00022777"/>
    </source>
</evidence>
<feature type="region of interest" description="Disordered" evidence="6">
    <location>
        <begin position="351"/>
        <end position="512"/>
    </location>
</feature>
<keyword evidence="4 5" id="KW-0067">ATP-binding</keyword>
<dbReference type="InterPro" id="IPR000719">
    <property type="entry name" value="Prot_kinase_dom"/>
</dbReference>
<feature type="domain" description="Protein kinase" evidence="8">
    <location>
        <begin position="41"/>
        <end position="303"/>
    </location>
</feature>
<evidence type="ECO:0000259" key="8">
    <source>
        <dbReference type="PROSITE" id="PS50011"/>
    </source>
</evidence>
<feature type="region of interest" description="Disordered" evidence="6">
    <location>
        <begin position="1"/>
        <end position="37"/>
    </location>
</feature>
<feature type="compositionally biased region" description="Low complexity" evidence="6">
    <location>
        <begin position="24"/>
        <end position="37"/>
    </location>
</feature>
<dbReference type="InterPro" id="IPR011009">
    <property type="entry name" value="Kinase-like_dom_sf"/>
</dbReference>
<accession>A0A2S6IC11</accession>
<evidence type="ECO:0000256" key="4">
    <source>
        <dbReference type="ARBA" id="ARBA00022840"/>
    </source>
</evidence>
<keyword evidence="3 9" id="KW-0418">Kinase</keyword>
<comment type="caution">
    <text evidence="9">The sequence shown here is derived from an EMBL/GenBank/DDBJ whole genome shotgun (WGS) entry which is preliminary data.</text>
</comment>
<dbReference type="InterPro" id="IPR008271">
    <property type="entry name" value="Ser/Thr_kinase_AS"/>
</dbReference>
<gene>
    <name evidence="9" type="ORF">CLV92_12414</name>
</gene>
<dbReference type="AlphaFoldDB" id="A0A2S6IC11"/>
<protein>
    <submittedName>
        <fullName evidence="9">Serine/threonine protein kinase</fullName>
    </submittedName>
</protein>
<dbReference type="EMBL" id="PTJD01000024">
    <property type="protein sequence ID" value="PPK90789.1"/>
    <property type="molecule type" value="Genomic_DNA"/>
</dbReference>
<evidence type="ECO:0000256" key="5">
    <source>
        <dbReference type="PROSITE-ProRule" id="PRU10141"/>
    </source>
</evidence>
<dbReference type="InterPro" id="IPR017441">
    <property type="entry name" value="Protein_kinase_ATP_BS"/>
</dbReference>
<name>A0A2S6IC11_9ACTN</name>
<feature type="transmembrane region" description="Helical" evidence="7">
    <location>
        <begin position="698"/>
        <end position="717"/>
    </location>
</feature>
<feature type="transmembrane region" description="Helical" evidence="7">
    <location>
        <begin position="658"/>
        <end position="677"/>
    </location>
</feature>
<dbReference type="GO" id="GO:0005524">
    <property type="term" value="F:ATP binding"/>
    <property type="evidence" value="ECO:0007669"/>
    <property type="project" value="UniProtKB-UniRule"/>
</dbReference>
<dbReference type="PANTHER" id="PTHR43289">
    <property type="entry name" value="MITOGEN-ACTIVATED PROTEIN KINASE KINASE KINASE 20-RELATED"/>
    <property type="match status" value="1"/>
</dbReference>
<keyword evidence="1" id="KW-0808">Transferase</keyword>
<dbReference type="GO" id="GO:0004674">
    <property type="term" value="F:protein serine/threonine kinase activity"/>
    <property type="evidence" value="ECO:0007669"/>
    <property type="project" value="UniProtKB-KW"/>
</dbReference>
<keyword evidence="7" id="KW-1133">Transmembrane helix</keyword>
<keyword evidence="7" id="KW-0472">Membrane</keyword>
<evidence type="ECO:0000313" key="9">
    <source>
        <dbReference type="EMBL" id="PPK90789.1"/>
    </source>
</evidence>
<evidence type="ECO:0000313" key="10">
    <source>
        <dbReference type="Proteomes" id="UP000239485"/>
    </source>
</evidence>
<evidence type="ECO:0000256" key="6">
    <source>
        <dbReference type="SAM" id="MobiDB-lite"/>
    </source>
</evidence>
<dbReference type="RefSeq" id="WP_104435852.1">
    <property type="nucleotide sequence ID" value="NZ_PTJD01000024.1"/>
</dbReference>
<dbReference type="PROSITE" id="PS00108">
    <property type="entry name" value="PROTEIN_KINASE_ST"/>
    <property type="match status" value="1"/>
</dbReference>
<dbReference type="Gene3D" id="3.30.200.20">
    <property type="entry name" value="Phosphorylase Kinase, domain 1"/>
    <property type="match status" value="1"/>
</dbReference>
<feature type="compositionally biased region" description="Basic and acidic residues" evidence="6">
    <location>
        <begin position="366"/>
        <end position="387"/>
    </location>
</feature>
<dbReference type="PROSITE" id="PS50011">
    <property type="entry name" value="PROTEIN_KINASE_DOM"/>
    <property type="match status" value="1"/>
</dbReference>
<feature type="transmembrane region" description="Helical" evidence="7">
    <location>
        <begin position="554"/>
        <end position="578"/>
    </location>
</feature>
<reference evidence="9 10" key="1">
    <citation type="submission" date="2018-02" db="EMBL/GenBank/DDBJ databases">
        <title>Genomic Encyclopedia of Archaeal and Bacterial Type Strains, Phase II (KMG-II): from individual species to whole genera.</title>
        <authorList>
            <person name="Goeker M."/>
        </authorList>
    </citation>
    <scope>NUCLEOTIDE SEQUENCE [LARGE SCALE GENOMIC DNA]</scope>
    <source>
        <strain evidence="9 10">DSM 22857</strain>
    </source>
</reference>
<dbReference type="Proteomes" id="UP000239485">
    <property type="component" value="Unassembled WGS sequence"/>
</dbReference>
<organism evidence="9 10">
    <name type="scientific">Kineococcus xinjiangensis</name>
    <dbReference type="NCBI Taxonomy" id="512762"/>
    <lineage>
        <taxon>Bacteria</taxon>
        <taxon>Bacillati</taxon>
        <taxon>Actinomycetota</taxon>
        <taxon>Actinomycetes</taxon>
        <taxon>Kineosporiales</taxon>
        <taxon>Kineosporiaceae</taxon>
        <taxon>Kineococcus</taxon>
    </lineage>
</organism>
<dbReference type="PROSITE" id="PS00107">
    <property type="entry name" value="PROTEIN_KINASE_ATP"/>
    <property type="match status" value="1"/>
</dbReference>
<evidence type="ECO:0000256" key="2">
    <source>
        <dbReference type="ARBA" id="ARBA00022741"/>
    </source>
</evidence>
<dbReference type="Pfam" id="PF00069">
    <property type="entry name" value="Pkinase"/>
    <property type="match status" value="1"/>
</dbReference>